<evidence type="ECO:0000256" key="1">
    <source>
        <dbReference type="SAM" id="Phobius"/>
    </source>
</evidence>
<dbReference type="NCBIfam" id="TIGR00254">
    <property type="entry name" value="GGDEF"/>
    <property type="match status" value="1"/>
</dbReference>
<dbReference type="SMART" id="SM00065">
    <property type="entry name" value="GAF"/>
    <property type="match status" value="1"/>
</dbReference>
<dbReference type="CDD" id="cd01949">
    <property type="entry name" value="GGDEF"/>
    <property type="match status" value="1"/>
</dbReference>
<dbReference type="EMBL" id="AWQQ01000116">
    <property type="protein sequence ID" value="PHJ37129.1"/>
    <property type="molecule type" value="Genomic_DNA"/>
</dbReference>
<evidence type="ECO:0000313" key="3">
    <source>
        <dbReference type="EMBL" id="PHJ37129.1"/>
    </source>
</evidence>
<keyword evidence="4" id="KW-1185">Reference proteome</keyword>
<name>A0A2C6M7U5_9FIRM</name>
<dbReference type="SUPFAM" id="SSF55781">
    <property type="entry name" value="GAF domain-like"/>
    <property type="match status" value="1"/>
</dbReference>
<dbReference type="AlphaFoldDB" id="A0A2C6M7U5"/>
<feature type="domain" description="GGDEF" evidence="2">
    <location>
        <begin position="414"/>
        <end position="549"/>
    </location>
</feature>
<keyword evidence="1" id="KW-0812">Transmembrane</keyword>
<dbReference type="PANTHER" id="PTHR45138:SF9">
    <property type="entry name" value="DIGUANYLATE CYCLASE DGCM-RELATED"/>
    <property type="match status" value="1"/>
</dbReference>
<dbReference type="Pfam" id="PF00990">
    <property type="entry name" value="GGDEF"/>
    <property type="match status" value="1"/>
</dbReference>
<keyword evidence="1" id="KW-0472">Membrane</keyword>
<reference evidence="3 4" key="1">
    <citation type="submission" date="2013-09" db="EMBL/GenBank/DDBJ databases">
        <title>Biodegradation of hydrocarbons in the deep terrestrial subsurface : characterization of a microbial consortium composed of two Desulfotomaculum species originating from a deep geological formation.</title>
        <authorList>
            <person name="Aullo T."/>
            <person name="Berlendis S."/>
            <person name="Lascourreges J.-F."/>
            <person name="Dessort D."/>
            <person name="Saint-Laurent S."/>
            <person name="Schraauwers B."/>
            <person name="Mas J."/>
            <person name="Magot M."/>
            <person name="Ranchou-Peyruse A."/>
        </authorList>
    </citation>
    <scope>NUCLEOTIDE SEQUENCE [LARGE SCALE GENOMIC DNA]</scope>
    <source>
        <strain evidence="3 4">Bs107</strain>
    </source>
</reference>
<keyword evidence="1" id="KW-1133">Transmembrane helix</keyword>
<feature type="transmembrane region" description="Helical" evidence="1">
    <location>
        <begin position="6"/>
        <end position="24"/>
    </location>
</feature>
<sequence length="569" mass="63165">MSRQGSLGLLYTWTIILLGFGWLWKVFPQLNLDQGGTLTVLIILGVLAEWMAVPFPQGYLSGGYVIVVATQLICGGVATAWVTGLVSLIGLGIANRGNPLRTTLFNSSQHILAAAGASFVFQQVEGEILPIVLFTLVYFAVNHMLVYFYLLPGRRDHPDLFGWDALRWDGYTYLFTAPYGALMAAFYLKMGVSWALVLFLPVLAAQVILGKYVHMELSNRELTALFQVAKRLRVSYEPDTFFNQILQECRRIAPFHTAVIFFWSQERQLFLPGAAQGPLREEMCNMVAPGEGLVGQAAESKEPVIIEDVRDMDSPRDAGSFRRFRSVLVIPLLAQGEVTGVLVLGDMRPYAYEEKHMQMVSIIGGQAGIVLANDMLVEKIRHLSVTDRLTDFLNHRQFYRQVVKEMVRCRAAGEPASLLLVNIDNMGVFNSRYGHGAGDAVIQMVASVLRDVTRPADLLGRYGGGELAVLALGSDTANALKLAEQIRVEVRDRRLVPEESQQQIMVTVSVGVATFPHDTTDPDQIFFGAEKAVARAKELGRDRSVAYSRLLKEIKLKIQKDGTPAVRRR</sequence>
<dbReference type="InterPro" id="IPR000160">
    <property type="entry name" value="GGDEF_dom"/>
</dbReference>
<dbReference type="InterPro" id="IPR048430">
    <property type="entry name" value="MASE9"/>
</dbReference>
<dbReference type="GO" id="GO:1902201">
    <property type="term" value="P:negative regulation of bacterial-type flagellum-dependent cell motility"/>
    <property type="evidence" value="ECO:0007669"/>
    <property type="project" value="TreeGrafter"/>
</dbReference>
<dbReference type="InterPro" id="IPR003018">
    <property type="entry name" value="GAF"/>
</dbReference>
<dbReference type="InterPro" id="IPR029016">
    <property type="entry name" value="GAF-like_dom_sf"/>
</dbReference>
<dbReference type="InterPro" id="IPR050469">
    <property type="entry name" value="Diguanylate_Cyclase"/>
</dbReference>
<feature type="transmembrane region" description="Helical" evidence="1">
    <location>
        <begin position="36"/>
        <end position="53"/>
    </location>
</feature>
<dbReference type="InterPro" id="IPR029787">
    <property type="entry name" value="Nucleotide_cyclase"/>
</dbReference>
<dbReference type="SUPFAM" id="SSF55073">
    <property type="entry name" value="Nucleotide cyclase"/>
    <property type="match status" value="1"/>
</dbReference>
<dbReference type="PROSITE" id="PS50887">
    <property type="entry name" value="GGDEF"/>
    <property type="match status" value="1"/>
</dbReference>
<accession>A0A2C6M7U5</accession>
<dbReference type="GO" id="GO:0052621">
    <property type="term" value="F:diguanylate cyclase activity"/>
    <property type="evidence" value="ECO:0007669"/>
    <property type="project" value="TreeGrafter"/>
</dbReference>
<protein>
    <submittedName>
        <fullName evidence="3">Diguanylate cyclase</fullName>
    </submittedName>
</protein>
<comment type="caution">
    <text evidence="3">The sequence shown here is derived from an EMBL/GenBank/DDBJ whole genome shotgun (WGS) entry which is preliminary data.</text>
</comment>
<dbReference type="SMART" id="SM00267">
    <property type="entry name" value="GGDEF"/>
    <property type="match status" value="1"/>
</dbReference>
<dbReference type="Proteomes" id="UP000222564">
    <property type="component" value="Unassembled WGS sequence"/>
</dbReference>
<evidence type="ECO:0000259" key="2">
    <source>
        <dbReference type="PROSITE" id="PS50887"/>
    </source>
</evidence>
<feature type="transmembrane region" description="Helical" evidence="1">
    <location>
        <begin position="128"/>
        <end position="150"/>
    </location>
</feature>
<dbReference type="Pfam" id="PF20972">
    <property type="entry name" value="MASE9"/>
    <property type="match status" value="1"/>
</dbReference>
<feature type="transmembrane region" description="Helical" evidence="1">
    <location>
        <begin position="194"/>
        <end position="213"/>
    </location>
</feature>
<dbReference type="InterPro" id="IPR043128">
    <property type="entry name" value="Rev_trsase/Diguanyl_cyclase"/>
</dbReference>
<dbReference type="GO" id="GO:0005886">
    <property type="term" value="C:plasma membrane"/>
    <property type="evidence" value="ECO:0007669"/>
    <property type="project" value="TreeGrafter"/>
</dbReference>
<organism evidence="3 4">
    <name type="scientific">Desulforamulus profundi</name>
    <dbReference type="NCBI Taxonomy" id="1383067"/>
    <lineage>
        <taxon>Bacteria</taxon>
        <taxon>Bacillati</taxon>
        <taxon>Bacillota</taxon>
        <taxon>Clostridia</taxon>
        <taxon>Eubacteriales</taxon>
        <taxon>Peptococcaceae</taxon>
        <taxon>Desulforamulus</taxon>
    </lineage>
</organism>
<feature type="transmembrane region" description="Helical" evidence="1">
    <location>
        <begin position="103"/>
        <end position="122"/>
    </location>
</feature>
<dbReference type="GO" id="GO:0043709">
    <property type="term" value="P:cell adhesion involved in single-species biofilm formation"/>
    <property type="evidence" value="ECO:0007669"/>
    <property type="project" value="TreeGrafter"/>
</dbReference>
<dbReference type="Pfam" id="PF13185">
    <property type="entry name" value="GAF_2"/>
    <property type="match status" value="1"/>
</dbReference>
<dbReference type="Gene3D" id="3.30.450.40">
    <property type="match status" value="1"/>
</dbReference>
<gene>
    <name evidence="3" type="ORF">P378_18290</name>
</gene>
<feature type="transmembrane region" description="Helical" evidence="1">
    <location>
        <begin position="65"/>
        <end position="91"/>
    </location>
</feature>
<feature type="transmembrane region" description="Helical" evidence="1">
    <location>
        <begin position="171"/>
        <end position="188"/>
    </location>
</feature>
<dbReference type="Gene3D" id="3.30.70.270">
    <property type="match status" value="1"/>
</dbReference>
<dbReference type="PANTHER" id="PTHR45138">
    <property type="entry name" value="REGULATORY COMPONENTS OF SENSORY TRANSDUCTION SYSTEM"/>
    <property type="match status" value="1"/>
</dbReference>
<proteinExistence type="predicted"/>
<evidence type="ECO:0000313" key="4">
    <source>
        <dbReference type="Proteomes" id="UP000222564"/>
    </source>
</evidence>